<dbReference type="InterPro" id="IPR028081">
    <property type="entry name" value="Leu-bd"/>
</dbReference>
<evidence type="ECO:0000313" key="4">
    <source>
        <dbReference type="EMBL" id="MFC4202415.1"/>
    </source>
</evidence>
<dbReference type="Pfam" id="PF13458">
    <property type="entry name" value="Peripla_BP_6"/>
    <property type="match status" value="1"/>
</dbReference>
<keyword evidence="5" id="KW-1185">Reference proteome</keyword>
<accession>A0ABV8NZS1</accession>
<keyword evidence="1 2" id="KW-0732">Signal</keyword>
<dbReference type="RefSeq" id="WP_217966146.1">
    <property type="nucleotide sequence ID" value="NZ_JAHTBN010000010.1"/>
</dbReference>
<gene>
    <name evidence="4" type="ORF">ACFOY1_15775</name>
</gene>
<feature type="domain" description="Leucine-binding protein" evidence="3">
    <location>
        <begin position="35"/>
        <end position="370"/>
    </location>
</feature>
<feature type="signal peptide" evidence="2">
    <location>
        <begin position="1"/>
        <end position="27"/>
    </location>
</feature>
<evidence type="ECO:0000313" key="5">
    <source>
        <dbReference type="Proteomes" id="UP001595848"/>
    </source>
</evidence>
<sequence length="420" mass="45487">MKSFRSKALVLAGSTLIALASCLPAHADTGFTDDQVTIGGTCATSGPLASFGTICAMEEAYFKYINQTQGGVKMGDGKTRKIKYIWYNDEYSPPRTVEQVKRLVERDKVAAVVNILGTATNLAVWDYLNRRGVPQLYVGSGATIFGSDIGKHPWTMAWQVPYSTEAAIYAEFVKSKWPNAKVAILYQKDDFGEDLSGSFKRAIEGSGVKVVAQEAYDPSSPTIDSQILNLAASKADVFLNFSIPRFAAQAIRKANEIGWKPAQIVVNISASVAAVFKPAGIEASQGVYSGIDVIDPQDPRFANDPGLKLYREIAAKYASKLVNPDDPTTMWGFINGQMVVATLQRTMAPTRKAMMAAARKQCGVAIQGLLPGITLCTDGQKDPFPIESMQMSQFKGTHFEPVGPIIKKFEGNALALAHVH</sequence>
<dbReference type="EMBL" id="JBHSBV010000005">
    <property type="protein sequence ID" value="MFC4202415.1"/>
    <property type="molecule type" value="Genomic_DNA"/>
</dbReference>
<dbReference type="PANTHER" id="PTHR47235:SF1">
    <property type="entry name" value="BLR6548 PROTEIN"/>
    <property type="match status" value="1"/>
</dbReference>
<dbReference type="PROSITE" id="PS51257">
    <property type="entry name" value="PROKAR_LIPOPROTEIN"/>
    <property type="match status" value="1"/>
</dbReference>
<organism evidence="4 5">
    <name type="scientific">Candidimonas humi</name>
    <dbReference type="NCBI Taxonomy" id="683355"/>
    <lineage>
        <taxon>Bacteria</taxon>
        <taxon>Pseudomonadati</taxon>
        <taxon>Pseudomonadota</taxon>
        <taxon>Betaproteobacteria</taxon>
        <taxon>Burkholderiales</taxon>
        <taxon>Alcaligenaceae</taxon>
        <taxon>Candidimonas</taxon>
    </lineage>
</organism>
<comment type="caution">
    <text evidence="4">The sequence shown here is derived from an EMBL/GenBank/DDBJ whole genome shotgun (WGS) entry which is preliminary data.</text>
</comment>
<evidence type="ECO:0000259" key="3">
    <source>
        <dbReference type="Pfam" id="PF13458"/>
    </source>
</evidence>
<dbReference type="CDD" id="cd06343">
    <property type="entry name" value="PBP1_ABC_ligand_binding-like"/>
    <property type="match status" value="1"/>
</dbReference>
<dbReference type="PANTHER" id="PTHR47235">
    <property type="entry name" value="BLR6548 PROTEIN"/>
    <property type="match status" value="1"/>
</dbReference>
<protein>
    <submittedName>
        <fullName evidence="4">ABC transporter substrate-binding protein</fullName>
    </submittedName>
</protein>
<evidence type="ECO:0000256" key="2">
    <source>
        <dbReference type="SAM" id="SignalP"/>
    </source>
</evidence>
<name>A0ABV8NZS1_9BURK</name>
<reference evidence="5" key="1">
    <citation type="journal article" date="2019" name="Int. J. Syst. Evol. Microbiol.">
        <title>The Global Catalogue of Microorganisms (GCM) 10K type strain sequencing project: providing services to taxonomists for standard genome sequencing and annotation.</title>
        <authorList>
            <consortium name="The Broad Institute Genomics Platform"/>
            <consortium name="The Broad Institute Genome Sequencing Center for Infectious Disease"/>
            <person name="Wu L."/>
            <person name="Ma J."/>
        </authorList>
    </citation>
    <scope>NUCLEOTIDE SEQUENCE [LARGE SCALE GENOMIC DNA]</scope>
    <source>
        <strain evidence="5">LMG 24813</strain>
    </source>
</reference>
<feature type="chain" id="PRO_5047106662" evidence="2">
    <location>
        <begin position="28"/>
        <end position="420"/>
    </location>
</feature>
<evidence type="ECO:0000256" key="1">
    <source>
        <dbReference type="ARBA" id="ARBA00022729"/>
    </source>
</evidence>
<dbReference type="Proteomes" id="UP001595848">
    <property type="component" value="Unassembled WGS sequence"/>
</dbReference>
<proteinExistence type="predicted"/>